<proteinExistence type="predicted"/>
<dbReference type="AlphaFoldDB" id="S8AAM2"/>
<dbReference type="PANTHER" id="PTHR33840">
    <property type="match status" value="1"/>
</dbReference>
<feature type="transmembrane region" description="Helical" evidence="2">
    <location>
        <begin position="847"/>
        <end position="871"/>
    </location>
</feature>
<dbReference type="Pfam" id="PF01926">
    <property type="entry name" value="MMR_HSR1"/>
    <property type="match status" value="1"/>
</dbReference>
<feature type="compositionally biased region" description="Basic and acidic residues" evidence="1">
    <location>
        <begin position="1"/>
        <end position="10"/>
    </location>
</feature>
<keyword evidence="2" id="KW-1133">Transmembrane helix</keyword>
<dbReference type="CDD" id="cd00882">
    <property type="entry name" value="Ras_like_GTPase"/>
    <property type="match status" value="1"/>
</dbReference>
<dbReference type="SUPFAM" id="SSF52540">
    <property type="entry name" value="P-loop containing nucleoside triphosphate hydrolases"/>
    <property type="match status" value="1"/>
</dbReference>
<reference evidence="6" key="2">
    <citation type="submission" date="2013-04" db="EMBL/GenBank/DDBJ databases">
        <title>Genomic mechanisms accounting for the adaptation to parasitism in nematode-trapping fungi.</title>
        <authorList>
            <person name="Ahren D.G."/>
        </authorList>
    </citation>
    <scope>NUCLEOTIDE SEQUENCE [LARGE SCALE GENOMIC DNA]</scope>
    <source>
        <strain evidence="6">CBS 200.50</strain>
    </source>
</reference>
<dbReference type="InterPro" id="IPR018712">
    <property type="entry name" value="Tle1-like_cat"/>
</dbReference>
<keyword evidence="2" id="KW-0472">Membrane</keyword>
<evidence type="ECO:0000313" key="6">
    <source>
        <dbReference type="Proteomes" id="UP000015100"/>
    </source>
</evidence>
<evidence type="ECO:0000259" key="3">
    <source>
        <dbReference type="Pfam" id="PF01926"/>
    </source>
</evidence>
<dbReference type="Proteomes" id="UP000015100">
    <property type="component" value="Unassembled WGS sequence"/>
</dbReference>
<feature type="domain" description="G" evidence="3">
    <location>
        <begin position="508"/>
        <end position="634"/>
    </location>
</feature>
<evidence type="ECO:0000256" key="1">
    <source>
        <dbReference type="SAM" id="MobiDB-lite"/>
    </source>
</evidence>
<dbReference type="EMBL" id="AQGS01000443">
    <property type="protein sequence ID" value="EPS39969.1"/>
    <property type="molecule type" value="Genomic_DNA"/>
</dbReference>
<dbReference type="GO" id="GO:0005525">
    <property type="term" value="F:GTP binding"/>
    <property type="evidence" value="ECO:0007669"/>
    <property type="project" value="InterPro"/>
</dbReference>
<dbReference type="Pfam" id="PF09994">
    <property type="entry name" value="T6SS_Tle1-like_cat"/>
    <property type="match status" value="1"/>
</dbReference>
<dbReference type="OMA" id="TEAWFFG"/>
<protein>
    <recommendedName>
        <fullName evidence="7">G domain-containing protein</fullName>
    </recommendedName>
</protein>
<feature type="domain" description="T6SS Phospholipase effector Tle1-like catalytic" evidence="4">
    <location>
        <begin position="75"/>
        <end position="353"/>
    </location>
</feature>
<evidence type="ECO:0008006" key="7">
    <source>
        <dbReference type="Google" id="ProtNLM"/>
    </source>
</evidence>
<dbReference type="OrthoDB" id="59699at2759"/>
<name>S8AAM2_DACHA</name>
<keyword evidence="6" id="KW-1185">Reference proteome</keyword>
<reference evidence="5 6" key="1">
    <citation type="journal article" date="2013" name="PLoS Genet.">
        <title>Genomic mechanisms accounting for the adaptation to parasitism in nematode-trapping fungi.</title>
        <authorList>
            <person name="Meerupati T."/>
            <person name="Andersson K.M."/>
            <person name="Friman E."/>
            <person name="Kumar D."/>
            <person name="Tunlid A."/>
            <person name="Ahren D."/>
        </authorList>
    </citation>
    <scope>NUCLEOTIDE SEQUENCE [LARGE SCALE GENOMIC DNA]</scope>
    <source>
        <strain evidence="5 6">CBS 200.50</strain>
    </source>
</reference>
<dbReference type="InterPro" id="IPR027417">
    <property type="entry name" value="P-loop_NTPase"/>
</dbReference>
<evidence type="ECO:0000313" key="5">
    <source>
        <dbReference type="EMBL" id="EPS39969.1"/>
    </source>
</evidence>
<comment type="caution">
    <text evidence="5">The sequence shown here is derived from an EMBL/GenBank/DDBJ whole genome shotgun (WGS) entry which is preliminary data.</text>
</comment>
<dbReference type="Gene3D" id="3.40.50.300">
    <property type="entry name" value="P-loop containing nucleotide triphosphate hydrolases"/>
    <property type="match status" value="1"/>
</dbReference>
<dbReference type="eggNOG" id="ENOG502S8AV">
    <property type="taxonomic scope" value="Eukaryota"/>
</dbReference>
<dbReference type="HOGENOM" id="CLU_012768_0_0_1"/>
<feature type="region of interest" description="Disordered" evidence="1">
    <location>
        <begin position="1"/>
        <end position="22"/>
    </location>
</feature>
<gene>
    <name evidence="5" type="ORF">H072_6310</name>
</gene>
<evidence type="ECO:0000259" key="4">
    <source>
        <dbReference type="Pfam" id="PF09994"/>
    </source>
</evidence>
<accession>S8AAM2</accession>
<evidence type="ECO:0000256" key="2">
    <source>
        <dbReference type="SAM" id="Phobius"/>
    </source>
</evidence>
<keyword evidence="2" id="KW-0812">Transmembrane</keyword>
<sequence length="974" mass="110782">MERNPWREPKGVLSGDDADGESVYSVLTPPEILSDIEESNADETDLNHLEVKADLDNGIQSIPVCADCNKWHYRRRLILCADGENYDFSDPKEHASEGLQPSSIYRISKVVETSLAFDGLSEIMVEQIVMYKGGVIASSAHTQSKEETDYNDMDAHINWSQEEQIATENRLKDTVRDIYTSICKTLVCAGDELFLFGEGMGATALVATARLLHLVGRLKLETYEISDLHFQRVFDRAWDFCKTVSNTDQEIVFEEKLFCPGPKIHFMGLIETNNLSHADLKDLSVTIFDNVAHAYQALGLNQNFGEVGRLQQSSESSEGAVTEAWFFGNQLDLNGTRPKNGLSLWPLQWLVAEGRGKGLVLNSTSFESSEGWEDMNTLELFLPQEGHEYPFWFSNGTSVNIWDITAVFKVENHQPEFQTSWTRYLGTEMFRSPRQVFEEDGALQDYGIDKRKKTIIHPSVFYHGDQFSRDSNWSSYRQEIEDFRQIEVDLNRSRFFWTSKKVLSYKLRILVCGNEGVGKSSLINSVFNTDEATVTLEQQTKHNIEEEVVVHKVDGEDRIIIHDSNGFETGDIGKNQEAEDFVEGRCYKADPNDQLHCIWYCIKSDNPRKGDASVQRILSKCFKEWRIPLVIVFTQSLRHEGVIEADIKARYKVKHGRKARISEDELEREIQKEISAIRSLQNKWIHEVYKETLGETTLSDEEAEELGMSAFRIQRTDKNDHQSLQELVAQTYDLIDPNLWNLFIKAQRVSYELKSEEAIRHGVRVIEGKSLCRTLIRHFTRVKELKDMAKAILRMFAWDMPAEEIWKIVEQPGDKILEDRFFLAAGGGTLFATGATAGIIIAEEVALGVMLGAAGAAVTGVAGAGVSYWLLKRHQIRGWTRFLCCFTVISYRATVRALQRPSGGEGRNLTAQDFLDEKLSEHEFKDLGKELDDLITMKSCFVVDYSDLEKKVIALTRKYTIEREAQLASDPKLA</sequence>
<dbReference type="PANTHER" id="PTHR33840:SF1">
    <property type="entry name" value="TLE1 PHOSPHOLIPASE DOMAIN-CONTAINING PROTEIN"/>
    <property type="match status" value="1"/>
</dbReference>
<dbReference type="InterPro" id="IPR006073">
    <property type="entry name" value="GTP-bd"/>
</dbReference>
<dbReference type="STRING" id="1284197.S8AAM2"/>
<organism evidence="5 6">
    <name type="scientific">Dactylellina haptotyla (strain CBS 200.50)</name>
    <name type="common">Nematode-trapping fungus</name>
    <name type="synonym">Monacrosporium haptotylum</name>
    <dbReference type="NCBI Taxonomy" id="1284197"/>
    <lineage>
        <taxon>Eukaryota</taxon>
        <taxon>Fungi</taxon>
        <taxon>Dikarya</taxon>
        <taxon>Ascomycota</taxon>
        <taxon>Pezizomycotina</taxon>
        <taxon>Orbiliomycetes</taxon>
        <taxon>Orbiliales</taxon>
        <taxon>Orbiliaceae</taxon>
        <taxon>Dactylellina</taxon>
    </lineage>
</organism>